<dbReference type="GO" id="GO:0016567">
    <property type="term" value="P:protein ubiquitination"/>
    <property type="evidence" value="ECO:0007669"/>
    <property type="project" value="UniProtKB-UniPathway"/>
</dbReference>
<dbReference type="GO" id="GO:1990404">
    <property type="term" value="F:NAD+-protein mono-ADP-ribosyltransferase activity"/>
    <property type="evidence" value="ECO:0007669"/>
    <property type="project" value="TreeGrafter"/>
</dbReference>
<evidence type="ECO:0000256" key="4">
    <source>
        <dbReference type="ARBA" id="ARBA00022490"/>
    </source>
</evidence>
<dbReference type="Gene3D" id="3.90.228.10">
    <property type="match status" value="1"/>
</dbReference>
<evidence type="ECO:0000259" key="13">
    <source>
        <dbReference type="PROSITE" id="PS50103"/>
    </source>
</evidence>
<protein>
    <submittedName>
        <fullName evidence="17">Protein mono-ADP-ribosyltransferase PARP12-like</fullName>
    </submittedName>
</protein>
<evidence type="ECO:0000313" key="17">
    <source>
        <dbReference type="RefSeq" id="XP_012688601.2"/>
    </source>
</evidence>
<accession>A0A6P3W3P7</accession>
<name>A0A6P3W3P7_CLUHA</name>
<gene>
    <name evidence="17" type="primary">LOC105905153</name>
</gene>
<dbReference type="InterPro" id="IPR012317">
    <property type="entry name" value="Poly(ADP-ribose)pol_cat_dom"/>
</dbReference>
<dbReference type="InterPro" id="IPR051712">
    <property type="entry name" value="ARTD-AVP"/>
</dbReference>
<dbReference type="InterPro" id="IPR056226">
    <property type="entry name" value="WH_PARP12"/>
</dbReference>
<dbReference type="InterPro" id="IPR057602">
    <property type="entry name" value="Zfn-CCCH_PARP12"/>
</dbReference>
<evidence type="ECO:0000256" key="2">
    <source>
        <dbReference type="ARBA" id="ARBA00004496"/>
    </source>
</evidence>
<dbReference type="Gene3D" id="4.10.1000.10">
    <property type="entry name" value="Zinc finger, CCCH-type"/>
    <property type="match status" value="1"/>
</dbReference>
<evidence type="ECO:0000256" key="10">
    <source>
        <dbReference type="ARBA" id="ARBA00023242"/>
    </source>
</evidence>
<evidence type="ECO:0000259" key="14">
    <source>
        <dbReference type="PROSITE" id="PS50918"/>
    </source>
</evidence>
<sequence>MSALVASSITKTLCTNQGCLTFRQVDQSLRQSMTVAKEVLFAVLSDETKFFIAQGEETPCDLNGLRPDSLIIAKTNLRICQNLKCDNCEDLHLCRYFVSGQCRFGAKCKNPHAADSPANRALLQRAGLGVLSDQELCCLLLQNDPYLLPEICSHYNRGIGEHGSCRFQSKCTSLHVCQHFLLGDCKFGAACKRAHTFDSGSMKILSGRGLSPENSRNIHLIYKNRLLIGGHGERHAVKEAEKPPPAVRQLSNTSVSEADRNEICLYFIRRSCSFKDKCIRVHHRLPYKWQILDRDGVTWKDLSEQEEVERSYCNPENDSSFGPQPVNFLTMTCAGSPVRRLSTASSVTKSPHFILTTEWRWYWLDDQGGWNEYGLESEPKRLATITSQTLENIYLAEVEDEVHFSSAGHKYVLHLKEMYQQNMKHRTRREIRRRPHFISSEDVEKKLKSGSTEVSSSSLDVPAHWDKTALPSHTYKLVPLSSSSGEFQRVENLFRRTMQRSTVHSIQRMQNPSLWRVFQWQKDRMKERAGRGDAREMELFHGTEQALLEAICEQNFDWRICGVHGSHYGKGSYFARDASYSNKYSALGGGGGGKKIMFVATVLVGDYIKGRSAYLRPPAREKGKGFYDSCVDSVSNPSIFVIFEKHQVYPEFIVEYS</sequence>
<evidence type="ECO:0000256" key="12">
    <source>
        <dbReference type="PROSITE-ProRule" id="PRU00723"/>
    </source>
</evidence>
<feature type="domain" description="PARP catalytic" evidence="15">
    <location>
        <begin position="461"/>
        <end position="657"/>
    </location>
</feature>
<dbReference type="Pfam" id="PF00642">
    <property type="entry name" value="zf-CCCH"/>
    <property type="match status" value="1"/>
</dbReference>
<dbReference type="PANTHER" id="PTHR45740:SF6">
    <property type="entry name" value="PROTEIN MONO-ADP-RIBOSYLTRANSFERASE PARP12"/>
    <property type="match status" value="1"/>
</dbReference>
<dbReference type="GeneID" id="105905153"/>
<keyword evidence="6 12" id="KW-0479">Metal-binding</keyword>
<keyword evidence="8 12" id="KW-0863">Zinc-finger</keyword>
<evidence type="ECO:0000313" key="16">
    <source>
        <dbReference type="Proteomes" id="UP000515152"/>
    </source>
</evidence>
<dbReference type="KEGG" id="char:105905153"/>
<evidence type="ECO:0000256" key="9">
    <source>
        <dbReference type="ARBA" id="ARBA00022833"/>
    </source>
</evidence>
<dbReference type="Proteomes" id="UP000515152">
    <property type="component" value="Chromosome 3"/>
</dbReference>
<evidence type="ECO:0000259" key="15">
    <source>
        <dbReference type="PROSITE" id="PS51059"/>
    </source>
</evidence>
<dbReference type="RefSeq" id="XP_012688601.2">
    <property type="nucleotide sequence ID" value="XM_012833147.3"/>
</dbReference>
<dbReference type="Pfam" id="PF25261">
    <property type="entry name" value="zf-CCCH_PARP12"/>
    <property type="match status" value="1"/>
</dbReference>
<feature type="zinc finger region" description="C3H1-type" evidence="12">
    <location>
        <begin position="176"/>
        <end position="198"/>
    </location>
</feature>
<dbReference type="InterPro" id="IPR004170">
    <property type="entry name" value="WWE_dom"/>
</dbReference>
<dbReference type="SUPFAM" id="SSF117839">
    <property type="entry name" value="WWE domain"/>
    <property type="match status" value="1"/>
</dbReference>
<keyword evidence="5" id="KW-0597">Phosphoprotein</keyword>
<dbReference type="Gene3D" id="3.30.1370.210">
    <property type="match status" value="1"/>
</dbReference>
<evidence type="ECO:0000256" key="8">
    <source>
        <dbReference type="ARBA" id="ARBA00022771"/>
    </source>
</evidence>
<evidence type="ECO:0000256" key="1">
    <source>
        <dbReference type="ARBA" id="ARBA00004123"/>
    </source>
</evidence>
<dbReference type="Pfam" id="PF02825">
    <property type="entry name" value="WWE"/>
    <property type="match status" value="1"/>
</dbReference>
<dbReference type="Gene3D" id="3.30.720.50">
    <property type="match status" value="1"/>
</dbReference>
<dbReference type="InterPro" id="IPR037197">
    <property type="entry name" value="WWE_dom_sf"/>
</dbReference>
<comment type="pathway">
    <text evidence="3">Protein modification; protein ubiquitination.</text>
</comment>
<dbReference type="SMART" id="SM00356">
    <property type="entry name" value="ZnF_C3H1"/>
    <property type="match status" value="3"/>
</dbReference>
<dbReference type="GO" id="GO:0003950">
    <property type="term" value="F:NAD+ poly-ADP-ribosyltransferase activity"/>
    <property type="evidence" value="ECO:0007669"/>
    <property type="project" value="InterPro"/>
</dbReference>
<feature type="domain" description="C3H1-type" evidence="13">
    <location>
        <begin position="176"/>
        <end position="198"/>
    </location>
</feature>
<dbReference type="CDD" id="cd01439">
    <property type="entry name" value="TCCD_inducible_PARP_like"/>
    <property type="match status" value="1"/>
</dbReference>
<feature type="zinc finger region" description="C3H1-type" evidence="12">
    <location>
        <begin position="258"/>
        <end position="285"/>
    </location>
</feature>
<feature type="domain" description="C3H1-type" evidence="13">
    <location>
        <begin position="93"/>
        <end position="115"/>
    </location>
</feature>
<evidence type="ECO:0000256" key="5">
    <source>
        <dbReference type="ARBA" id="ARBA00022553"/>
    </source>
</evidence>
<keyword evidence="4" id="KW-0963">Cytoplasm</keyword>
<dbReference type="PROSITE" id="PS51059">
    <property type="entry name" value="PARP_CATALYTIC"/>
    <property type="match status" value="1"/>
</dbReference>
<reference evidence="17" key="1">
    <citation type="submission" date="2025-08" db="UniProtKB">
        <authorList>
            <consortium name="RefSeq"/>
        </authorList>
    </citation>
    <scope>IDENTIFICATION</scope>
</reference>
<feature type="domain" description="C3H1-type" evidence="13">
    <location>
        <begin position="258"/>
        <end position="285"/>
    </location>
</feature>
<proteinExistence type="inferred from homology"/>
<feature type="domain" description="WWE" evidence="14">
    <location>
        <begin position="346"/>
        <end position="433"/>
    </location>
</feature>
<keyword evidence="10" id="KW-0539">Nucleus</keyword>
<evidence type="ECO:0000256" key="3">
    <source>
        <dbReference type="ARBA" id="ARBA00004906"/>
    </source>
</evidence>
<dbReference type="GO" id="GO:0005737">
    <property type="term" value="C:cytoplasm"/>
    <property type="evidence" value="ECO:0007669"/>
    <property type="project" value="UniProtKB-SubCell"/>
</dbReference>
<keyword evidence="9 12" id="KW-0862">Zinc</keyword>
<dbReference type="Pfam" id="PF23466">
    <property type="entry name" value="WWE_4"/>
    <property type="match status" value="1"/>
</dbReference>
<comment type="similarity">
    <text evidence="11">Belongs to the ARTD/PARP family.</text>
</comment>
<dbReference type="InterPro" id="IPR000571">
    <property type="entry name" value="Znf_CCCH"/>
</dbReference>
<evidence type="ECO:0000256" key="7">
    <source>
        <dbReference type="ARBA" id="ARBA00022737"/>
    </source>
</evidence>
<dbReference type="PANTHER" id="PTHR45740">
    <property type="entry name" value="POLY [ADP-RIBOSE] POLYMERASE"/>
    <property type="match status" value="1"/>
</dbReference>
<dbReference type="AlphaFoldDB" id="A0A6P3W3P7"/>
<dbReference type="GO" id="GO:0005634">
    <property type="term" value="C:nucleus"/>
    <property type="evidence" value="ECO:0007669"/>
    <property type="project" value="UniProtKB-SubCell"/>
</dbReference>
<evidence type="ECO:0000256" key="6">
    <source>
        <dbReference type="ARBA" id="ARBA00022723"/>
    </source>
</evidence>
<dbReference type="PROSITE" id="PS50103">
    <property type="entry name" value="ZF_C3H1"/>
    <property type="match status" value="3"/>
</dbReference>
<evidence type="ECO:0000256" key="11">
    <source>
        <dbReference type="ARBA" id="ARBA00024347"/>
    </source>
</evidence>
<comment type="subcellular location">
    <subcellularLocation>
        <location evidence="2">Cytoplasm</location>
    </subcellularLocation>
    <subcellularLocation>
        <location evidence="1">Nucleus</location>
    </subcellularLocation>
</comment>
<dbReference type="PROSITE" id="PS50918">
    <property type="entry name" value="WWE"/>
    <property type="match status" value="1"/>
</dbReference>
<dbReference type="SMART" id="SM00678">
    <property type="entry name" value="WWE"/>
    <property type="match status" value="1"/>
</dbReference>
<dbReference type="InterPro" id="IPR018123">
    <property type="entry name" value="WWE-dom_subgr"/>
</dbReference>
<organism evidence="16 17">
    <name type="scientific">Clupea harengus</name>
    <name type="common">Atlantic herring</name>
    <dbReference type="NCBI Taxonomy" id="7950"/>
    <lineage>
        <taxon>Eukaryota</taxon>
        <taxon>Metazoa</taxon>
        <taxon>Chordata</taxon>
        <taxon>Craniata</taxon>
        <taxon>Vertebrata</taxon>
        <taxon>Euteleostomi</taxon>
        <taxon>Actinopterygii</taxon>
        <taxon>Neopterygii</taxon>
        <taxon>Teleostei</taxon>
        <taxon>Clupei</taxon>
        <taxon>Clupeiformes</taxon>
        <taxon>Clupeoidei</taxon>
        <taxon>Clupeidae</taxon>
        <taxon>Clupea</taxon>
    </lineage>
</organism>
<feature type="zinc finger region" description="C3H1-type" evidence="12">
    <location>
        <begin position="93"/>
        <end position="115"/>
    </location>
</feature>
<dbReference type="Pfam" id="PF14608">
    <property type="entry name" value="zf-CCCH_2"/>
    <property type="match status" value="1"/>
</dbReference>
<dbReference type="Pfam" id="PF00644">
    <property type="entry name" value="PARP"/>
    <property type="match status" value="1"/>
</dbReference>
<keyword evidence="16" id="KW-1185">Reference proteome</keyword>
<dbReference type="GO" id="GO:0008270">
    <property type="term" value="F:zinc ion binding"/>
    <property type="evidence" value="ECO:0007669"/>
    <property type="project" value="UniProtKB-KW"/>
</dbReference>
<dbReference type="Pfam" id="PF24356">
    <property type="entry name" value="WHD_PARP12"/>
    <property type="match status" value="1"/>
</dbReference>
<dbReference type="UniPathway" id="UPA00143"/>
<dbReference type="OrthoDB" id="6133115at2759"/>
<keyword evidence="7" id="KW-0677">Repeat</keyword>
<dbReference type="SUPFAM" id="SSF56399">
    <property type="entry name" value="ADP-ribosylation"/>
    <property type="match status" value="1"/>
</dbReference>